<dbReference type="Pfam" id="PF19745">
    <property type="entry name" value="FUT8_N_cat"/>
    <property type="match status" value="1"/>
</dbReference>
<dbReference type="AlphaFoldDB" id="A0A8S2M576"/>
<comment type="similarity">
    <text evidence="1">Belongs to the LanC-like protein family.</text>
</comment>
<dbReference type="Gene3D" id="2.30.30.40">
    <property type="entry name" value="SH3 Domains"/>
    <property type="match status" value="1"/>
</dbReference>
<reference evidence="7" key="1">
    <citation type="submission" date="2021-02" db="EMBL/GenBank/DDBJ databases">
        <authorList>
            <person name="Nowell W R."/>
        </authorList>
    </citation>
    <scope>NUCLEOTIDE SEQUENCE</scope>
</reference>
<dbReference type="PANTHER" id="PTHR13132:SF29">
    <property type="entry name" value="ALPHA-(1,6)-FUCOSYLTRANSFERASE"/>
    <property type="match status" value="1"/>
</dbReference>
<dbReference type="InterPro" id="IPR045573">
    <property type="entry name" value="Fut8_N_cat"/>
</dbReference>
<keyword evidence="3 4" id="KW-0808">Transferase</keyword>
<dbReference type="EMBL" id="CAJOBJ010002753">
    <property type="protein sequence ID" value="CAF3939013.1"/>
    <property type="molecule type" value="Genomic_DNA"/>
</dbReference>
<keyword evidence="2 4" id="KW-0328">Glycosyltransferase</keyword>
<dbReference type="Gene3D" id="1.10.287.1060">
    <property type="entry name" value="ESAT-6-like"/>
    <property type="match status" value="1"/>
</dbReference>
<dbReference type="Gene3D" id="1.50.10.10">
    <property type="match status" value="1"/>
</dbReference>
<comment type="caution">
    <text evidence="7">The sequence shown here is derived from an EMBL/GenBank/DDBJ whole genome shotgun (WGS) entry which is preliminary data.</text>
</comment>
<dbReference type="SMART" id="SM01260">
    <property type="entry name" value="LANC_like"/>
    <property type="match status" value="1"/>
</dbReference>
<feature type="coiled-coil region" evidence="5">
    <location>
        <begin position="268"/>
        <end position="295"/>
    </location>
</feature>
<organism evidence="7 8">
    <name type="scientific">Rotaria magnacalcarata</name>
    <dbReference type="NCBI Taxonomy" id="392030"/>
    <lineage>
        <taxon>Eukaryota</taxon>
        <taxon>Metazoa</taxon>
        <taxon>Spiralia</taxon>
        <taxon>Gnathifera</taxon>
        <taxon>Rotifera</taxon>
        <taxon>Eurotatoria</taxon>
        <taxon>Bdelloidea</taxon>
        <taxon>Philodinida</taxon>
        <taxon>Philodinidae</taxon>
        <taxon>Rotaria</taxon>
    </lineage>
</organism>
<dbReference type="PANTHER" id="PTHR13132">
    <property type="entry name" value="ALPHA- 1,6 -FUCOSYLTRANSFERASE"/>
    <property type="match status" value="1"/>
</dbReference>
<dbReference type="PRINTS" id="PR01951">
    <property type="entry name" value="LANCEUKARYTE"/>
</dbReference>
<dbReference type="InterPro" id="IPR027350">
    <property type="entry name" value="GT23_dom"/>
</dbReference>
<accession>A0A8S2M576</accession>
<evidence type="ECO:0000256" key="3">
    <source>
        <dbReference type="ARBA" id="ARBA00022679"/>
    </source>
</evidence>
<dbReference type="CDD" id="cd04794">
    <property type="entry name" value="euk_LANCL"/>
    <property type="match status" value="1"/>
</dbReference>
<feature type="region of interest" description="Important for donor substrate binding" evidence="4">
    <location>
        <begin position="559"/>
        <end position="560"/>
    </location>
</feature>
<dbReference type="GO" id="GO:0005975">
    <property type="term" value="P:carbohydrate metabolic process"/>
    <property type="evidence" value="ECO:0007669"/>
    <property type="project" value="InterPro"/>
</dbReference>
<protein>
    <recommendedName>
        <fullName evidence="6">GT23 domain-containing protein</fullName>
    </recommendedName>
</protein>
<dbReference type="InterPro" id="IPR012341">
    <property type="entry name" value="6hp_glycosidase-like_sf"/>
</dbReference>
<dbReference type="GO" id="GO:0006487">
    <property type="term" value="P:protein N-linked glycosylation"/>
    <property type="evidence" value="ECO:0007669"/>
    <property type="project" value="TreeGrafter"/>
</dbReference>
<evidence type="ECO:0000256" key="1">
    <source>
        <dbReference type="ARBA" id="ARBA00007179"/>
    </source>
</evidence>
<evidence type="ECO:0000313" key="8">
    <source>
        <dbReference type="Proteomes" id="UP000681720"/>
    </source>
</evidence>
<dbReference type="FunFam" id="3.40.50.11350:FF:000001">
    <property type="entry name" value="Alpha-(1,6)-fucosyltransferase"/>
    <property type="match status" value="1"/>
</dbReference>
<proteinExistence type="inferred from homology"/>
<dbReference type="Pfam" id="PF05147">
    <property type="entry name" value="LANC_like"/>
    <property type="match status" value="1"/>
</dbReference>
<dbReference type="SUPFAM" id="SSF158745">
    <property type="entry name" value="LanC-like"/>
    <property type="match status" value="1"/>
</dbReference>
<evidence type="ECO:0000256" key="5">
    <source>
        <dbReference type="SAM" id="Coils"/>
    </source>
</evidence>
<evidence type="ECO:0000256" key="4">
    <source>
        <dbReference type="PROSITE-ProRule" id="PRU00992"/>
    </source>
</evidence>
<dbReference type="InterPro" id="IPR007822">
    <property type="entry name" value="LANC-like"/>
</dbReference>
<keyword evidence="5" id="KW-0175">Coiled coil</keyword>
<dbReference type="Gene3D" id="3.40.50.11350">
    <property type="match status" value="1"/>
</dbReference>
<evidence type="ECO:0000259" key="6">
    <source>
        <dbReference type="PROSITE" id="PS51659"/>
    </source>
</evidence>
<comment type="similarity">
    <text evidence="4">Belongs to the glycosyltransferase 23 family.</text>
</comment>
<dbReference type="CDD" id="cd11300">
    <property type="entry name" value="Fut8_like"/>
    <property type="match status" value="1"/>
</dbReference>
<feature type="domain" description="GT23" evidence="6">
    <location>
        <begin position="403"/>
        <end position="689"/>
    </location>
</feature>
<sequence>MSDRYFENQYNDYNGETYLTSNNQLIPEIYSNVTHWIEHYTRKLERHIDRIDPSDGSVYTGSAGIALLYLRLAILFPSEKDNYKSKAKMLIDSGLQQVNGKRISFLTGDPGPLAIAAVIYNDLNDQSMANRCIDKIISMKDDAASDSKPDEFLYGRAGYLYSLIFVRRKIRSDIIDNRIVTEVFESIIKSGEKYAKETRSRSPLMYQWHDKEYMGAAHGVSGIIYLLLNVAQDDLCSNLRPYIQSHLLPTVEFLTVTRLPSGNYLSSNVLNSNECEELKDELKRVKRQLLGKTGDAKNVQNGPALEYEQLRRKIETHARELSYFTTDQLNKISEKLSDADDKLKWKNVIERFGDQSRVLLASIRNITNVDGYQTWREHEHRSLSKLMQARLNYLQNPVTPCTDVKRFTCDINKGCGYGCEIHHAIHCFHIAYALGRPMILQSSGWRYNPSGFDQIFQPPSLNCNKSMASGASSWNTYKTADVVKIPLIDDIHPRTEFMPMSIPADISERLIRLYGNPFAWFTGQLMKYLLRPQDWLMEFMKKKFEQIKFETPIVGIHVRRTDKVGTEAAFHDISEYMRHVEDYYITYQYQNPNSKFTKRVYLATDDPSVFNDARTKYPDYVFYGDTVVAQSAQLNTRYGTESLKGVLLDIHFLSLSDYLVCTFSSQVCRVAYEIMQQRVIDGAWRVQPLDDVYYFGGQNPHNQRAVISHKAIWPNEFSFERDHIIGTEGNHWNGFSKGSDKTNGQSGLYPSYKAEEIVNIGEMYTYPEIQIEENDL</sequence>
<evidence type="ECO:0000313" key="7">
    <source>
        <dbReference type="EMBL" id="CAF3939013.1"/>
    </source>
</evidence>
<dbReference type="InterPro" id="IPR020464">
    <property type="entry name" value="LanC-like_prot_euk"/>
</dbReference>
<dbReference type="PROSITE" id="PS51659">
    <property type="entry name" value="GT23"/>
    <property type="match status" value="1"/>
</dbReference>
<gene>
    <name evidence="7" type="ORF">GIL414_LOCUS8478</name>
</gene>
<evidence type="ECO:0000256" key="2">
    <source>
        <dbReference type="ARBA" id="ARBA00022676"/>
    </source>
</evidence>
<dbReference type="GO" id="GO:0046921">
    <property type="term" value="F:alpha-(1-&gt;6)-fucosyltransferase activity"/>
    <property type="evidence" value="ECO:0007669"/>
    <property type="project" value="TreeGrafter"/>
</dbReference>
<dbReference type="PRINTS" id="PR01950">
    <property type="entry name" value="LANCSUPER"/>
</dbReference>
<dbReference type="GO" id="GO:0031179">
    <property type="term" value="P:peptide modification"/>
    <property type="evidence" value="ECO:0007669"/>
    <property type="project" value="InterPro"/>
</dbReference>
<name>A0A8S2M576_9BILA</name>
<dbReference type="Proteomes" id="UP000681720">
    <property type="component" value="Unassembled WGS sequence"/>
</dbReference>